<protein>
    <recommendedName>
        <fullName evidence="4">Ac55</fullName>
    </recommendedName>
</protein>
<evidence type="ECO:0000256" key="1">
    <source>
        <dbReference type="SAM" id="MobiDB-lite"/>
    </source>
</evidence>
<keyword evidence="3" id="KW-1185">Reference proteome</keyword>
<organism evidence="2 3">
    <name type="scientific">Parapoynx stagnalis nucleopolyhedrovirus</name>
    <dbReference type="NCBI Taxonomy" id="2993413"/>
    <lineage>
        <taxon>Viruses</taxon>
        <taxon>Viruses incertae sedis</taxon>
        <taxon>Naldaviricetes</taxon>
        <taxon>Lefavirales</taxon>
        <taxon>Baculoviridae</taxon>
        <taxon>Alphabaculovirus</taxon>
        <taxon>Alphabaculovirus pastagnalis</taxon>
    </lineage>
</organism>
<dbReference type="Proteomes" id="UP001264959">
    <property type="component" value="Segment"/>
</dbReference>
<evidence type="ECO:0000313" key="3">
    <source>
        <dbReference type="Proteomes" id="UP001264959"/>
    </source>
</evidence>
<sequence length="80" mass="9171">MKLGQIIEKTVENKIKSQKSQGSSSSSFNNNGTTSKLSLSEYYKTYETLQVGKHTTYDIVGQRDYSKDYKRINNLVKKEL</sequence>
<feature type="region of interest" description="Disordered" evidence="1">
    <location>
        <begin position="14"/>
        <end position="35"/>
    </location>
</feature>
<dbReference type="EMBL" id="ON704650">
    <property type="protein sequence ID" value="UZE89769.1"/>
    <property type="molecule type" value="Genomic_DNA"/>
</dbReference>
<evidence type="ECO:0000313" key="2">
    <source>
        <dbReference type="EMBL" id="UZE89769.1"/>
    </source>
</evidence>
<feature type="compositionally biased region" description="Low complexity" evidence="1">
    <location>
        <begin position="18"/>
        <end position="35"/>
    </location>
</feature>
<evidence type="ECO:0008006" key="4">
    <source>
        <dbReference type="Google" id="ProtNLM"/>
    </source>
</evidence>
<proteinExistence type="predicted"/>
<accession>A0A9E7YFB9</accession>
<dbReference type="Pfam" id="PF17564">
    <property type="entry name" value="DUF5470"/>
    <property type="match status" value="1"/>
</dbReference>
<name>A0A9E7YFB9_9ABAC</name>
<reference evidence="2" key="1">
    <citation type="journal article" date="2022" name="Viruses">
        <title>The Parapoynx stagnalis Nucleopolyhedrovirus (PastNPV), a Divergent Member of the Alphabaculovirus Group I Clade, Encodes a Homolog of Ran GTPase.</title>
        <authorList>
            <person name="Harrison R.L."/>
            <person name="Rowley D.L."/>
        </authorList>
    </citation>
    <scope>NUCLEOTIDE SEQUENCE</scope>
    <source>
        <strain evidence="2">BCIPV-473</strain>
    </source>
</reference>
<dbReference type="InterPro" id="IPR035162">
    <property type="entry name" value="DUF5470"/>
</dbReference>